<evidence type="ECO:0008006" key="4">
    <source>
        <dbReference type="Google" id="ProtNLM"/>
    </source>
</evidence>
<organism evidence="2 3">
    <name type="scientific">Cryobacterium algoritolerans</name>
    <dbReference type="NCBI Taxonomy" id="1259184"/>
    <lineage>
        <taxon>Bacteria</taxon>
        <taxon>Bacillati</taxon>
        <taxon>Actinomycetota</taxon>
        <taxon>Actinomycetes</taxon>
        <taxon>Micrococcales</taxon>
        <taxon>Microbacteriaceae</taxon>
        <taxon>Cryobacterium</taxon>
    </lineage>
</organism>
<protein>
    <recommendedName>
        <fullName evidence="4">DUF222 domain-containing protein</fullName>
    </recommendedName>
</protein>
<dbReference type="EMBL" id="SOFP01000010">
    <property type="protein sequence ID" value="TFC19775.1"/>
    <property type="molecule type" value="Genomic_DNA"/>
</dbReference>
<keyword evidence="3" id="KW-1185">Reference proteome</keyword>
<feature type="compositionally biased region" description="Low complexity" evidence="1">
    <location>
        <begin position="126"/>
        <end position="139"/>
    </location>
</feature>
<feature type="region of interest" description="Disordered" evidence="1">
    <location>
        <begin position="121"/>
        <end position="189"/>
    </location>
</feature>
<feature type="compositionally biased region" description="Low complexity" evidence="1">
    <location>
        <begin position="147"/>
        <end position="181"/>
    </location>
</feature>
<gene>
    <name evidence="2" type="ORF">E3O19_02115</name>
</gene>
<dbReference type="OrthoDB" id="5177627at2"/>
<proteinExistence type="predicted"/>
<comment type="caution">
    <text evidence="2">The sequence shown here is derived from an EMBL/GenBank/DDBJ whole genome shotgun (WGS) entry which is preliminary data.</text>
</comment>
<evidence type="ECO:0000256" key="1">
    <source>
        <dbReference type="SAM" id="MobiDB-lite"/>
    </source>
</evidence>
<reference evidence="2 3" key="1">
    <citation type="submission" date="2019-03" db="EMBL/GenBank/DDBJ databases">
        <title>Genomics of glacier-inhabiting Cryobacterium strains.</title>
        <authorList>
            <person name="Liu Q."/>
            <person name="Xin Y.-H."/>
        </authorList>
    </citation>
    <scope>NUCLEOTIDE SEQUENCE [LARGE SCALE GENOMIC DNA]</scope>
    <source>
        <strain evidence="2 3">MDT1-3</strain>
    </source>
</reference>
<dbReference type="RefSeq" id="WP_134564970.1">
    <property type="nucleotide sequence ID" value="NZ_SOFP01000010.1"/>
</dbReference>
<dbReference type="Proteomes" id="UP000298412">
    <property type="component" value="Unassembled WGS sequence"/>
</dbReference>
<evidence type="ECO:0000313" key="2">
    <source>
        <dbReference type="EMBL" id="TFC19775.1"/>
    </source>
</evidence>
<name>A0A4R8WZL3_9MICO</name>
<accession>A0A4R8WZL3</accession>
<dbReference type="AlphaFoldDB" id="A0A4R8WZL3"/>
<sequence length="347" mass="37213">MAAGTLSVDAAESIRKSLGDIDTAVTADKLFTALTRLLAGSSLWNADECFKQARRMREDVDEAGIAAREKQAYDDPRSTEQITADSFVQLLKIAGEVEPGKMLGGRRPAVRVIVTHKDLTNANTRASDASARARAGDSPSPSPSPSPSASAGAGARAGNAADSPAGTSPSTPAETAASSPPVGHGYLEGSPAPISLATIERQLRDTARGILFNDTGQALDVGREQRLFTEKQRTTMGARDGGCLWPDCDRLRPTATDCDRPPSWTKAHHLKKWLLEHGLTDQADGICLCHPHHLLLHNTHWEILRNANTYRFTPPATLDPEQTLIPLPSKTHLKLGQDKAVGEKQTD</sequence>
<evidence type="ECO:0000313" key="3">
    <source>
        <dbReference type="Proteomes" id="UP000298412"/>
    </source>
</evidence>